<reference evidence="9" key="1">
    <citation type="journal article" date="2019" name="Int. J. Syst. Evol. Microbiol.">
        <title>The Global Catalogue of Microorganisms (GCM) 10K type strain sequencing project: providing services to taxonomists for standard genome sequencing and annotation.</title>
        <authorList>
            <consortium name="The Broad Institute Genomics Platform"/>
            <consortium name="The Broad Institute Genome Sequencing Center for Infectious Disease"/>
            <person name="Wu L."/>
            <person name="Ma J."/>
        </authorList>
    </citation>
    <scope>NUCLEOTIDE SEQUENCE [LARGE SCALE GENOMIC DNA]</scope>
    <source>
        <strain evidence="9">CGMCC 4.7393</strain>
    </source>
</reference>
<dbReference type="InterPro" id="IPR032808">
    <property type="entry name" value="DoxX"/>
</dbReference>
<evidence type="ECO:0000313" key="9">
    <source>
        <dbReference type="Proteomes" id="UP001596405"/>
    </source>
</evidence>
<feature type="transmembrane region" description="Helical" evidence="7">
    <location>
        <begin position="12"/>
        <end position="31"/>
    </location>
</feature>
<dbReference type="Proteomes" id="UP001596405">
    <property type="component" value="Unassembled WGS sequence"/>
</dbReference>
<keyword evidence="5 7" id="KW-1133">Transmembrane helix</keyword>
<gene>
    <name evidence="8" type="ORF">ACFQHR_08140</name>
</gene>
<comment type="similarity">
    <text evidence="2">Belongs to the DoxX family.</text>
</comment>
<dbReference type="PANTHER" id="PTHR33452">
    <property type="entry name" value="OXIDOREDUCTASE CATD-RELATED"/>
    <property type="match status" value="1"/>
</dbReference>
<evidence type="ECO:0000256" key="2">
    <source>
        <dbReference type="ARBA" id="ARBA00006679"/>
    </source>
</evidence>
<keyword evidence="6 7" id="KW-0472">Membrane</keyword>
<keyword evidence="4 7" id="KW-0812">Transmembrane</keyword>
<organism evidence="8 9">
    <name type="scientific">Rufibacter roseus</name>
    <dbReference type="NCBI Taxonomy" id="1567108"/>
    <lineage>
        <taxon>Bacteria</taxon>
        <taxon>Pseudomonadati</taxon>
        <taxon>Bacteroidota</taxon>
        <taxon>Cytophagia</taxon>
        <taxon>Cytophagales</taxon>
        <taxon>Hymenobacteraceae</taxon>
        <taxon>Rufibacter</taxon>
    </lineage>
</organism>
<evidence type="ECO:0000256" key="4">
    <source>
        <dbReference type="ARBA" id="ARBA00022692"/>
    </source>
</evidence>
<comment type="subcellular location">
    <subcellularLocation>
        <location evidence="1">Cell membrane</location>
        <topology evidence="1">Multi-pass membrane protein</topology>
    </subcellularLocation>
</comment>
<feature type="transmembrane region" description="Helical" evidence="7">
    <location>
        <begin position="109"/>
        <end position="126"/>
    </location>
</feature>
<evidence type="ECO:0000313" key="8">
    <source>
        <dbReference type="EMBL" id="MFC6997591.1"/>
    </source>
</evidence>
<sequence length="145" mass="16086">MSFLRNLYPHRNFGLLVLRIGIGFMFMVHGWPKITGGAEKWEMVGSAMGNLGIDFGHAFFGFMAAFSETIGGLFLMLGLMFRPTTLLLFITMVVAALRHYLGGDGFGGYSHAVEAAILFLGLYFIGPGRFSLDDKMFGSELNHRY</sequence>
<evidence type="ECO:0000256" key="3">
    <source>
        <dbReference type="ARBA" id="ARBA00022475"/>
    </source>
</evidence>
<dbReference type="PANTHER" id="PTHR33452:SF1">
    <property type="entry name" value="INNER MEMBRANE PROTEIN YPHA-RELATED"/>
    <property type="match status" value="1"/>
</dbReference>
<proteinExistence type="inferred from homology"/>
<evidence type="ECO:0000256" key="5">
    <source>
        <dbReference type="ARBA" id="ARBA00022989"/>
    </source>
</evidence>
<dbReference type="RefSeq" id="WP_066619016.1">
    <property type="nucleotide sequence ID" value="NZ_JBHSYQ010000003.1"/>
</dbReference>
<name>A0ABW2DLD8_9BACT</name>
<dbReference type="Pfam" id="PF07681">
    <property type="entry name" value="DoxX"/>
    <property type="match status" value="1"/>
</dbReference>
<keyword evidence="3" id="KW-1003">Cell membrane</keyword>
<evidence type="ECO:0000256" key="1">
    <source>
        <dbReference type="ARBA" id="ARBA00004651"/>
    </source>
</evidence>
<feature type="transmembrane region" description="Helical" evidence="7">
    <location>
        <begin position="43"/>
        <end position="66"/>
    </location>
</feature>
<evidence type="ECO:0000256" key="7">
    <source>
        <dbReference type="SAM" id="Phobius"/>
    </source>
</evidence>
<protein>
    <submittedName>
        <fullName evidence="8">DoxX family protein</fullName>
    </submittedName>
</protein>
<evidence type="ECO:0000256" key="6">
    <source>
        <dbReference type="ARBA" id="ARBA00023136"/>
    </source>
</evidence>
<dbReference type="InterPro" id="IPR051907">
    <property type="entry name" value="DoxX-like_oxidoreductase"/>
</dbReference>
<dbReference type="EMBL" id="JBHSYQ010000003">
    <property type="protein sequence ID" value="MFC6997591.1"/>
    <property type="molecule type" value="Genomic_DNA"/>
</dbReference>
<feature type="transmembrane region" description="Helical" evidence="7">
    <location>
        <begin position="73"/>
        <end position="97"/>
    </location>
</feature>
<comment type="caution">
    <text evidence="8">The sequence shown here is derived from an EMBL/GenBank/DDBJ whole genome shotgun (WGS) entry which is preliminary data.</text>
</comment>
<accession>A0ABW2DLD8</accession>
<keyword evidence="9" id="KW-1185">Reference proteome</keyword>